<dbReference type="Gene3D" id="3.10.450.50">
    <property type="match status" value="1"/>
</dbReference>
<dbReference type="EMBL" id="MU069841">
    <property type="protein sequence ID" value="KAF5832920.1"/>
    <property type="molecule type" value="Genomic_DNA"/>
</dbReference>
<dbReference type="Pfam" id="PF13577">
    <property type="entry name" value="SnoaL_4"/>
    <property type="match status" value="1"/>
</dbReference>
<dbReference type="InterPro" id="IPR032710">
    <property type="entry name" value="NTF2-like_dom_sf"/>
</dbReference>
<gene>
    <name evidence="2" type="ORF">DUNSADRAFT_11032</name>
</gene>
<proteinExistence type="predicted"/>
<comment type="caution">
    <text evidence="2">The sequence shown here is derived from an EMBL/GenBank/DDBJ whole genome shotgun (WGS) entry which is preliminary data.</text>
</comment>
<keyword evidence="3" id="KW-1185">Reference proteome</keyword>
<dbReference type="Proteomes" id="UP000815325">
    <property type="component" value="Unassembled WGS sequence"/>
</dbReference>
<dbReference type="InterPro" id="IPR037401">
    <property type="entry name" value="SnoaL-like"/>
</dbReference>
<organism evidence="2 3">
    <name type="scientific">Dunaliella salina</name>
    <name type="common">Green alga</name>
    <name type="synonym">Protococcus salinus</name>
    <dbReference type="NCBI Taxonomy" id="3046"/>
    <lineage>
        <taxon>Eukaryota</taxon>
        <taxon>Viridiplantae</taxon>
        <taxon>Chlorophyta</taxon>
        <taxon>core chlorophytes</taxon>
        <taxon>Chlorophyceae</taxon>
        <taxon>CS clade</taxon>
        <taxon>Chlamydomonadales</taxon>
        <taxon>Dunaliellaceae</taxon>
        <taxon>Dunaliella</taxon>
    </lineage>
</organism>
<evidence type="ECO:0000259" key="1">
    <source>
        <dbReference type="Pfam" id="PF13577"/>
    </source>
</evidence>
<evidence type="ECO:0000313" key="2">
    <source>
        <dbReference type="EMBL" id="KAF5832920.1"/>
    </source>
</evidence>
<reference evidence="2" key="1">
    <citation type="submission" date="2017-08" db="EMBL/GenBank/DDBJ databases">
        <authorList>
            <person name="Polle J.E."/>
            <person name="Barry K."/>
            <person name="Cushman J."/>
            <person name="Schmutz J."/>
            <person name="Tran D."/>
            <person name="Hathwaick L.T."/>
            <person name="Yim W.C."/>
            <person name="Jenkins J."/>
            <person name="Mckie-Krisberg Z.M."/>
            <person name="Prochnik S."/>
            <person name="Lindquist E."/>
            <person name="Dockter R.B."/>
            <person name="Adam C."/>
            <person name="Molina H."/>
            <person name="Bunkerborg J."/>
            <person name="Jin E."/>
            <person name="Buchheim M."/>
            <person name="Magnuson J."/>
        </authorList>
    </citation>
    <scope>NUCLEOTIDE SEQUENCE</scope>
    <source>
        <strain evidence="2">CCAP 19/18</strain>
    </source>
</reference>
<evidence type="ECO:0000313" key="3">
    <source>
        <dbReference type="Proteomes" id="UP000815325"/>
    </source>
</evidence>
<name>A0ABQ7GE85_DUNSA</name>
<sequence length="171" mass="19195">MHPRFHPGSGVNPIRGKAYFFLNACLIEFSDHILCSEAVAALFTASAKIDLKEQGVVEDLDGIQPFLQRFASLLLYSKSHVADLAVEVDKERPRSGKARFYMLTAATLAHEKQDVWAMETVVMEMRAGFDGRWRIQTMEHEPGAVVTPYDGTGWSLAPNVIKDQLEREQSQ</sequence>
<dbReference type="SUPFAM" id="SSF54427">
    <property type="entry name" value="NTF2-like"/>
    <property type="match status" value="1"/>
</dbReference>
<protein>
    <recommendedName>
        <fullName evidence="1">SnoaL-like domain-containing protein</fullName>
    </recommendedName>
</protein>
<feature type="domain" description="SnoaL-like" evidence="1">
    <location>
        <begin position="37"/>
        <end position="138"/>
    </location>
</feature>
<accession>A0ABQ7GE85</accession>